<evidence type="ECO:0000313" key="4">
    <source>
        <dbReference type="Ensembl" id="ENSFTIP00000024741.1"/>
    </source>
</evidence>
<protein>
    <recommendedName>
        <fullName evidence="3">Trichohyalin-plectin-homology domain-containing protein</fullName>
    </recommendedName>
</protein>
<feature type="domain" description="Trichohyalin-plectin-homology" evidence="3">
    <location>
        <begin position="147"/>
        <end position="382"/>
    </location>
</feature>
<dbReference type="AlphaFoldDB" id="A0A8C4VB21"/>
<feature type="coiled-coil region" evidence="2">
    <location>
        <begin position="243"/>
        <end position="271"/>
    </location>
</feature>
<dbReference type="PANTHER" id="PTHR28663:SF1">
    <property type="entry name" value="CILIA- AND FLAGELLA- ASSOCIATED PROTEIN 210"/>
    <property type="match status" value="1"/>
</dbReference>
<dbReference type="Ensembl" id="ENSFTIT00000025780.1">
    <property type="protein sequence ID" value="ENSFTIP00000024741.1"/>
    <property type="gene ID" value="ENSFTIG00000015778.1"/>
</dbReference>
<dbReference type="PANTHER" id="PTHR28663">
    <property type="entry name" value="COILED-COIL DOMAIN-CONTAINING PROTEIN 173"/>
    <property type="match status" value="1"/>
</dbReference>
<feature type="coiled-coil region" evidence="2">
    <location>
        <begin position="304"/>
        <end position="374"/>
    </location>
</feature>
<dbReference type="InterPro" id="IPR043597">
    <property type="entry name" value="TPH_dom"/>
</dbReference>
<feature type="coiled-coil region" evidence="2">
    <location>
        <begin position="101"/>
        <end position="136"/>
    </location>
</feature>
<dbReference type="Proteomes" id="UP000694562">
    <property type="component" value="Unplaced"/>
</dbReference>
<evidence type="ECO:0000256" key="1">
    <source>
        <dbReference type="ARBA" id="ARBA00023054"/>
    </source>
</evidence>
<dbReference type="InterPro" id="IPR039986">
    <property type="entry name" value="CFAP210"/>
</dbReference>
<dbReference type="OMA" id="EMHFRSQ"/>
<organism evidence="4 5">
    <name type="scientific">Falco tinnunculus</name>
    <name type="common">Common kestrel</name>
    <dbReference type="NCBI Taxonomy" id="100819"/>
    <lineage>
        <taxon>Eukaryota</taxon>
        <taxon>Metazoa</taxon>
        <taxon>Chordata</taxon>
        <taxon>Craniata</taxon>
        <taxon>Vertebrata</taxon>
        <taxon>Euteleostomi</taxon>
        <taxon>Archelosauria</taxon>
        <taxon>Archosauria</taxon>
        <taxon>Dinosauria</taxon>
        <taxon>Saurischia</taxon>
        <taxon>Theropoda</taxon>
        <taxon>Coelurosauria</taxon>
        <taxon>Aves</taxon>
        <taxon>Neognathae</taxon>
        <taxon>Neoaves</taxon>
        <taxon>Telluraves</taxon>
        <taxon>Australaves</taxon>
        <taxon>Falconiformes</taxon>
        <taxon>Falconidae</taxon>
        <taxon>Falco</taxon>
    </lineage>
</organism>
<evidence type="ECO:0000259" key="3">
    <source>
        <dbReference type="Pfam" id="PF13868"/>
    </source>
</evidence>
<name>A0A8C4VB21_FALTI</name>
<dbReference type="GO" id="GO:0005879">
    <property type="term" value="C:axonemal microtubule"/>
    <property type="evidence" value="ECO:0007669"/>
    <property type="project" value="TreeGrafter"/>
</dbReference>
<evidence type="ECO:0000313" key="5">
    <source>
        <dbReference type="Proteomes" id="UP000694562"/>
    </source>
</evidence>
<dbReference type="Pfam" id="PF13868">
    <property type="entry name" value="TPH"/>
    <property type="match status" value="1"/>
</dbReference>
<keyword evidence="1 2" id="KW-0175">Coiled coil</keyword>
<proteinExistence type="predicted"/>
<sequence length="531" mass="62422">SDTSRAPGESLPAFQARCYLFFCTAPHHLEENNVLDGYFLPNKVDLHQVIVLPKAEWERIQDSLGSTTREAARVLAEKKEREEMHLRSKAAVKDWPKTTDLAQQKLKAKKLREEREKEERKLLDLEEEQFQAAKRKEAIDRAKKYLYYQNERVKQLHSALLLTEVLRERDAQVEFKKLKSGVHKKKGQEMEHERKEAIIREQEAHQRYLKEQALRRDQLEQIKQHKHQAALAKLEAKREGEQIQRLNQLYQLEIQRRKEKEQEEKAECQRQHHEHVSDQKIIKAIEEQKQMEEDDRIRAHFKAKETIAKLIKEKEAEMRRLTQERHDKIISQLSVQMNEALKREDDHLARDIAKKEAEHEKKCKEKEAKEKAAIESIAEHRATVVRNLACSYPCLLQPRSLAHIRAALLFPFFHQAEKQAKKQQEKQADLDYDTLREVIALCKEHEFQSYAKQLIESESKATHHIYPLLKASKDGKGLGHRPFSRRREGIKTHFQAQKGAGTQLPSRGKAEAVFRWLKKKIFLNRTGGVKL</sequence>
<reference evidence="4" key="2">
    <citation type="submission" date="2025-09" db="UniProtKB">
        <authorList>
            <consortium name="Ensembl"/>
        </authorList>
    </citation>
    <scope>IDENTIFICATION</scope>
</reference>
<keyword evidence="5" id="KW-1185">Reference proteome</keyword>
<evidence type="ECO:0000256" key="2">
    <source>
        <dbReference type="SAM" id="Coils"/>
    </source>
</evidence>
<accession>A0A8C4VB21</accession>
<dbReference type="OrthoDB" id="331765at2759"/>
<reference evidence="4" key="1">
    <citation type="submission" date="2025-08" db="UniProtKB">
        <authorList>
            <consortium name="Ensembl"/>
        </authorList>
    </citation>
    <scope>IDENTIFICATION</scope>
</reference>